<keyword evidence="2" id="KW-1185">Reference proteome</keyword>
<dbReference type="GO" id="GO:0032259">
    <property type="term" value="P:methylation"/>
    <property type="evidence" value="ECO:0007669"/>
    <property type="project" value="UniProtKB-KW"/>
</dbReference>
<dbReference type="EMBL" id="FRAJ01000003">
    <property type="protein sequence ID" value="SHJ65979.1"/>
    <property type="molecule type" value="Genomic_DNA"/>
</dbReference>
<sequence>MQAIYLNKATQLAKDIIKKVVKSGDVVVDATIGNGNDTVFLCNLVGDSGKVYGFDIQKKAVMTTIKKLEMENVIDRAVIIEDGHENIDKYVKEEVSAIMFNLGYLPKADHNITTKYNTTIEAIKKGIKVLKLNGVMTIVVYPGHKEGFEEKIKLLEFLEKIDQKYINVLKLEFINQINNPPFVLALEKKSKDVVF</sequence>
<keyword evidence="1" id="KW-0489">Methyltransferase</keyword>
<evidence type="ECO:0000313" key="2">
    <source>
        <dbReference type="Proteomes" id="UP000184082"/>
    </source>
</evidence>
<dbReference type="Gene3D" id="3.40.50.150">
    <property type="entry name" value="Vaccinia Virus protein VP39"/>
    <property type="match status" value="1"/>
</dbReference>
<accession>A0A1M6L4H6</accession>
<dbReference type="InterPro" id="IPR029063">
    <property type="entry name" value="SAM-dependent_MTases_sf"/>
</dbReference>
<dbReference type="AlphaFoldDB" id="A0A1M6L4H6"/>
<protein>
    <submittedName>
        <fullName evidence="1">Putative rRNA methylase</fullName>
    </submittedName>
</protein>
<dbReference type="STRING" id="1121266.SAMN02745883_00065"/>
<reference evidence="1 2" key="1">
    <citation type="submission" date="2016-11" db="EMBL/GenBank/DDBJ databases">
        <authorList>
            <person name="Jaros S."/>
            <person name="Januszkiewicz K."/>
            <person name="Wedrychowicz H."/>
        </authorList>
    </citation>
    <scope>NUCLEOTIDE SEQUENCE [LARGE SCALE GENOMIC DNA]</scope>
    <source>
        <strain evidence="1 2">DSM 14501</strain>
    </source>
</reference>
<gene>
    <name evidence="1" type="ORF">SAMN02745883_00065</name>
</gene>
<proteinExistence type="predicted"/>
<dbReference type="Pfam" id="PF06962">
    <property type="entry name" value="rRNA_methylase"/>
    <property type="match status" value="1"/>
</dbReference>
<organism evidence="1 2">
    <name type="scientific">Caminicella sporogenes DSM 14501</name>
    <dbReference type="NCBI Taxonomy" id="1121266"/>
    <lineage>
        <taxon>Bacteria</taxon>
        <taxon>Bacillati</taxon>
        <taxon>Bacillota</taxon>
        <taxon>Clostridia</taxon>
        <taxon>Peptostreptococcales</taxon>
        <taxon>Caminicellaceae</taxon>
        <taxon>Caminicella</taxon>
    </lineage>
</organism>
<evidence type="ECO:0000313" key="1">
    <source>
        <dbReference type="EMBL" id="SHJ65979.1"/>
    </source>
</evidence>
<dbReference type="InterPro" id="IPR010719">
    <property type="entry name" value="MnmM_MeTrfase"/>
</dbReference>
<dbReference type="RefSeq" id="WP_072965377.1">
    <property type="nucleotide sequence ID" value="NZ_FRAJ01000003.1"/>
</dbReference>
<dbReference type="GO" id="GO:0008168">
    <property type="term" value="F:methyltransferase activity"/>
    <property type="evidence" value="ECO:0007669"/>
    <property type="project" value="UniProtKB-KW"/>
</dbReference>
<dbReference type="Proteomes" id="UP000184082">
    <property type="component" value="Unassembled WGS sequence"/>
</dbReference>
<dbReference type="PANTHER" id="PTHR35276">
    <property type="entry name" value="S-ADENOSYL-L-METHIONINE-DEPENDENT METHYLTRANSFERASES SUPERFAMILY PROTEIN"/>
    <property type="match status" value="1"/>
</dbReference>
<dbReference type="SUPFAM" id="SSF53335">
    <property type="entry name" value="S-adenosyl-L-methionine-dependent methyltransferases"/>
    <property type="match status" value="1"/>
</dbReference>
<name>A0A1M6L4H6_9FIRM</name>
<keyword evidence="1" id="KW-0808">Transferase</keyword>
<dbReference type="PANTHER" id="PTHR35276:SF1">
    <property type="entry name" value="TRNA (MNM(5)S(2)U34)-METHYLTRANSFERASE, CHLOROPLASTIC"/>
    <property type="match status" value="1"/>
</dbReference>